<feature type="domain" description="Glycosyl transferase family 1" evidence="1">
    <location>
        <begin position="179"/>
        <end position="332"/>
    </location>
</feature>
<dbReference type="InterPro" id="IPR028098">
    <property type="entry name" value="Glyco_trans_4-like_N"/>
</dbReference>
<reference evidence="3 4" key="1">
    <citation type="submission" date="2019-06" db="EMBL/GenBank/DDBJ databases">
        <title>Whole genome shotgun sequence of Acetobacter peroxydans NBRC 13755.</title>
        <authorList>
            <person name="Hosoyama A."/>
            <person name="Uohara A."/>
            <person name="Ohji S."/>
            <person name="Ichikawa N."/>
        </authorList>
    </citation>
    <scope>NUCLEOTIDE SEQUENCE [LARGE SCALE GENOMIC DNA]</scope>
    <source>
        <strain evidence="3 4">NBRC 13755</strain>
    </source>
</reference>
<dbReference type="EMBL" id="BJMV01000002">
    <property type="protein sequence ID" value="GEB84758.1"/>
    <property type="molecule type" value="Genomic_DNA"/>
</dbReference>
<dbReference type="Pfam" id="PF13439">
    <property type="entry name" value="Glyco_transf_4"/>
    <property type="match status" value="1"/>
</dbReference>
<name>A0A4Y3TSN6_9PROT</name>
<dbReference type="Pfam" id="PF00534">
    <property type="entry name" value="Glycos_transf_1"/>
    <property type="match status" value="1"/>
</dbReference>
<dbReference type="Proteomes" id="UP000317730">
    <property type="component" value="Unassembled WGS sequence"/>
</dbReference>
<dbReference type="AlphaFoldDB" id="A0A4Y3TSN6"/>
<dbReference type="Gene3D" id="3.40.50.2000">
    <property type="entry name" value="Glycogen Phosphorylase B"/>
    <property type="match status" value="2"/>
</dbReference>
<dbReference type="PANTHER" id="PTHR12526">
    <property type="entry name" value="GLYCOSYLTRANSFERASE"/>
    <property type="match status" value="1"/>
</dbReference>
<protein>
    <submittedName>
        <fullName evidence="3">Glycosyl transferase</fullName>
    </submittedName>
</protein>
<comment type="caution">
    <text evidence="3">The sequence shown here is derived from an EMBL/GenBank/DDBJ whole genome shotgun (WGS) entry which is preliminary data.</text>
</comment>
<accession>A0A4Y3TSN6</accession>
<dbReference type="InterPro" id="IPR001296">
    <property type="entry name" value="Glyco_trans_1"/>
</dbReference>
<organism evidence="3 4">
    <name type="scientific">Acetobacter peroxydans</name>
    <dbReference type="NCBI Taxonomy" id="104098"/>
    <lineage>
        <taxon>Bacteria</taxon>
        <taxon>Pseudomonadati</taxon>
        <taxon>Pseudomonadota</taxon>
        <taxon>Alphaproteobacteria</taxon>
        <taxon>Acetobacterales</taxon>
        <taxon>Acetobacteraceae</taxon>
        <taxon>Acetobacter</taxon>
    </lineage>
</organism>
<evidence type="ECO:0000313" key="4">
    <source>
        <dbReference type="Proteomes" id="UP000317730"/>
    </source>
</evidence>
<dbReference type="OrthoDB" id="529131at2"/>
<dbReference type="SUPFAM" id="SSF53756">
    <property type="entry name" value="UDP-Glycosyltransferase/glycogen phosphorylase"/>
    <property type="match status" value="1"/>
</dbReference>
<keyword evidence="4" id="KW-1185">Reference proteome</keyword>
<evidence type="ECO:0000259" key="1">
    <source>
        <dbReference type="Pfam" id="PF00534"/>
    </source>
</evidence>
<dbReference type="GO" id="GO:0016757">
    <property type="term" value="F:glycosyltransferase activity"/>
    <property type="evidence" value="ECO:0007669"/>
    <property type="project" value="InterPro"/>
</dbReference>
<keyword evidence="3" id="KW-0808">Transferase</keyword>
<gene>
    <name evidence="3" type="ORF">APE01nite_05550</name>
</gene>
<proteinExistence type="predicted"/>
<dbReference type="CDD" id="cd03801">
    <property type="entry name" value="GT4_PimA-like"/>
    <property type="match status" value="1"/>
</dbReference>
<evidence type="ECO:0000313" key="3">
    <source>
        <dbReference type="EMBL" id="GEB84758.1"/>
    </source>
</evidence>
<evidence type="ECO:0000259" key="2">
    <source>
        <dbReference type="Pfam" id="PF13439"/>
    </source>
</evidence>
<feature type="domain" description="Glycosyltransferase subfamily 4-like N-terminal" evidence="2">
    <location>
        <begin position="22"/>
        <end position="156"/>
    </location>
</feature>
<dbReference type="RefSeq" id="WP_141374698.1">
    <property type="nucleotide sequence ID" value="NZ_BAPL01000030.1"/>
</dbReference>
<sequence>MKIEYLVTSLEGGGGTFSLPGILRTIEKAGGHVHLSACEPRDGLGGVRLRDEGFAFTLLANRKSNKLVYLREFIRQVRRAQPDVIWTSLSIASLIGQITGRLCGVPVVSWLNNANTKPYTKLFSRLTDLWIADSPSVQNYLRETLGVPPQRILVWPLYCATTPHVLSHYWNGTGCLHLGSLGRLNEQKNYAALIRAVARFLENAPQRRGALRVSLAGDGPLRDSLQNLIDDLGLSDCITLVGHQNDPDAFLLTLDAYVQPSLYEGMCLAAHEAMAMGLPVIATPVGELAHSVIRDKTGFVIDQPVESSLTAILDDLFANPARLEQYGRAGREYVRAKFSVENFNAAGFAVLERIRALLPHS</sequence>